<name>A0A1Y2EUM4_PROLT</name>
<feature type="region of interest" description="Disordered" evidence="2">
    <location>
        <begin position="219"/>
        <end position="361"/>
    </location>
</feature>
<feature type="compositionally biased region" description="Acidic residues" evidence="2">
    <location>
        <begin position="264"/>
        <end position="273"/>
    </location>
</feature>
<proteinExistence type="predicted"/>
<feature type="compositionally biased region" description="Acidic residues" evidence="2">
    <location>
        <begin position="317"/>
        <end position="335"/>
    </location>
</feature>
<reference evidence="4 5" key="1">
    <citation type="submission" date="2016-07" db="EMBL/GenBank/DDBJ databases">
        <title>Pervasive Adenine N6-methylation of Active Genes in Fungi.</title>
        <authorList>
            <consortium name="DOE Joint Genome Institute"/>
            <person name="Mondo S.J."/>
            <person name="Dannebaum R.O."/>
            <person name="Kuo R.C."/>
            <person name="Labutti K."/>
            <person name="Haridas S."/>
            <person name="Kuo A."/>
            <person name="Salamov A."/>
            <person name="Ahrendt S.R."/>
            <person name="Lipzen A."/>
            <person name="Sullivan W."/>
            <person name="Andreopoulos W.B."/>
            <person name="Clum A."/>
            <person name="Lindquist E."/>
            <person name="Daum C."/>
            <person name="Ramamoorthy G.K."/>
            <person name="Gryganskyi A."/>
            <person name="Culley D."/>
            <person name="Magnuson J.K."/>
            <person name="James T.Y."/>
            <person name="O'Malley M.A."/>
            <person name="Stajich J.E."/>
            <person name="Spatafora J.W."/>
            <person name="Visel A."/>
            <person name="Grigoriev I.V."/>
        </authorList>
    </citation>
    <scope>NUCLEOTIDE SEQUENCE [LARGE SCALE GENOMIC DNA]</scope>
    <source>
        <strain evidence="4 5">12-1054</strain>
    </source>
</reference>
<dbReference type="RefSeq" id="XP_040722172.1">
    <property type="nucleotide sequence ID" value="XM_040870212.1"/>
</dbReference>
<dbReference type="InterPro" id="IPR001841">
    <property type="entry name" value="Znf_RING"/>
</dbReference>
<sequence length="361" mass="41243">MDTIERLQALEDDFTKLRKQLNCHICTELMFEPMVLTECGHTFCYGCSYDWLKTHKTCPTCRAKVRTKPTPIYLIRELVDVFVNRIELQSPLDEGAVLRQHQEEQRLVVASHRDDSYPGLFPDIPKHGGRLVDHEDRVMRCINCHWEIDGTVCAGCGQDYGSGDSGEDYTDNESLGYDDDADAFANLDDEEPNEYDHEDSFIDNGPSSQLRVATQDDSLLDDDDDESQTESFGSSNGLPFDEEDVYPLDMPHIRPFDQMRDHDRDDEDNPYDMDQDRQNGDEAENGEFLDEFDGFPDEVSSDGTDDRDGGHDHPIDIESDYGQDDLDMMDEDDLAQLDAPAVIPQRPRRRIICDSDDDDDE</sequence>
<dbReference type="Proteomes" id="UP000193685">
    <property type="component" value="Unassembled WGS sequence"/>
</dbReference>
<dbReference type="OMA" id="NSEMTDY"/>
<evidence type="ECO:0000259" key="3">
    <source>
        <dbReference type="PROSITE" id="PS50089"/>
    </source>
</evidence>
<dbReference type="PANTHER" id="PTHR14134:SF3">
    <property type="entry name" value="RING-CH-TYPE DOMAIN-CONTAINING PROTEIN"/>
    <property type="match status" value="1"/>
</dbReference>
<organism evidence="4 5">
    <name type="scientific">Protomyces lactucae-debilis</name>
    <dbReference type="NCBI Taxonomy" id="2754530"/>
    <lineage>
        <taxon>Eukaryota</taxon>
        <taxon>Fungi</taxon>
        <taxon>Dikarya</taxon>
        <taxon>Ascomycota</taxon>
        <taxon>Taphrinomycotina</taxon>
        <taxon>Taphrinomycetes</taxon>
        <taxon>Taphrinales</taxon>
        <taxon>Protomycetaceae</taxon>
        <taxon>Protomyces</taxon>
    </lineage>
</organism>
<keyword evidence="1" id="KW-0479">Metal-binding</keyword>
<evidence type="ECO:0000256" key="1">
    <source>
        <dbReference type="PROSITE-ProRule" id="PRU00175"/>
    </source>
</evidence>
<protein>
    <recommendedName>
        <fullName evidence="3">RING-type domain-containing protein</fullName>
    </recommendedName>
</protein>
<dbReference type="STRING" id="56484.A0A1Y2EUM4"/>
<dbReference type="InterPro" id="IPR039577">
    <property type="entry name" value="Rad18"/>
</dbReference>
<dbReference type="Pfam" id="PF13923">
    <property type="entry name" value="zf-C3HC4_2"/>
    <property type="match status" value="1"/>
</dbReference>
<evidence type="ECO:0000313" key="4">
    <source>
        <dbReference type="EMBL" id="ORY74866.1"/>
    </source>
</evidence>
<keyword evidence="1" id="KW-0863">Zinc-finger</keyword>
<feature type="domain" description="RING-type" evidence="3">
    <location>
        <begin position="23"/>
        <end position="62"/>
    </location>
</feature>
<dbReference type="GeneID" id="63786811"/>
<dbReference type="PROSITE" id="PS50089">
    <property type="entry name" value="ZF_RING_2"/>
    <property type="match status" value="1"/>
</dbReference>
<dbReference type="SMART" id="SM00184">
    <property type="entry name" value="RING"/>
    <property type="match status" value="1"/>
</dbReference>
<dbReference type="GO" id="GO:0006301">
    <property type="term" value="P:DNA damage tolerance"/>
    <property type="evidence" value="ECO:0007669"/>
    <property type="project" value="InterPro"/>
</dbReference>
<feature type="region of interest" description="Disordered" evidence="2">
    <location>
        <begin position="190"/>
        <end position="209"/>
    </location>
</feature>
<dbReference type="EMBL" id="MCFI01000028">
    <property type="protein sequence ID" value="ORY74866.1"/>
    <property type="molecule type" value="Genomic_DNA"/>
</dbReference>
<dbReference type="SUPFAM" id="SSF57850">
    <property type="entry name" value="RING/U-box"/>
    <property type="match status" value="1"/>
</dbReference>
<dbReference type="GO" id="GO:0061630">
    <property type="term" value="F:ubiquitin protein ligase activity"/>
    <property type="evidence" value="ECO:0007669"/>
    <property type="project" value="InterPro"/>
</dbReference>
<feature type="compositionally biased region" description="Basic and acidic residues" evidence="2">
    <location>
        <begin position="304"/>
        <end position="316"/>
    </location>
</feature>
<dbReference type="GO" id="GO:0006513">
    <property type="term" value="P:protein monoubiquitination"/>
    <property type="evidence" value="ECO:0007669"/>
    <property type="project" value="InterPro"/>
</dbReference>
<gene>
    <name evidence="4" type="ORF">BCR37DRAFT_384309</name>
</gene>
<comment type="caution">
    <text evidence="4">The sequence shown here is derived from an EMBL/GenBank/DDBJ whole genome shotgun (WGS) entry which is preliminary data.</text>
</comment>
<keyword evidence="1" id="KW-0862">Zinc</keyword>
<evidence type="ECO:0000313" key="5">
    <source>
        <dbReference type="Proteomes" id="UP000193685"/>
    </source>
</evidence>
<accession>A0A1Y2EUM4</accession>
<dbReference type="InterPro" id="IPR013083">
    <property type="entry name" value="Znf_RING/FYVE/PHD"/>
</dbReference>
<dbReference type="GO" id="GO:0003697">
    <property type="term" value="F:single-stranded DNA binding"/>
    <property type="evidence" value="ECO:0007669"/>
    <property type="project" value="InterPro"/>
</dbReference>
<feature type="compositionally biased region" description="Acidic residues" evidence="2">
    <location>
        <begin position="281"/>
        <end position="303"/>
    </location>
</feature>
<feature type="compositionally biased region" description="Basic and acidic residues" evidence="2">
    <location>
        <begin position="251"/>
        <end position="263"/>
    </location>
</feature>
<evidence type="ECO:0000256" key="2">
    <source>
        <dbReference type="SAM" id="MobiDB-lite"/>
    </source>
</evidence>
<dbReference type="OrthoDB" id="6105938at2759"/>
<dbReference type="PANTHER" id="PTHR14134">
    <property type="entry name" value="E3 UBIQUITIN-PROTEIN LIGASE RAD18"/>
    <property type="match status" value="1"/>
</dbReference>
<feature type="compositionally biased region" description="Acidic residues" evidence="2">
    <location>
        <begin position="219"/>
        <end position="228"/>
    </location>
</feature>
<dbReference type="AlphaFoldDB" id="A0A1Y2EUM4"/>
<keyword evidence="5" id="KW-1185">Reference proteome</keyword>
<dbReference type="Gene3D" id="3.30.40.10">
    <property type="entry name" value="Zinc/RING finger domain, C3HC4 (zinc finger)"/>
    <property type="match status" value="1"/>
</dbReference>
<dbReference type="GO" id="GO:0008270">
    <property type="term" value="F:zinc ion binding"/>
    <property type="evidence" value="ECO:0007669"/>
    <property type="project" value="UniProtKB-KW"/>
</dbReference>